<feature type="domain" description="DUF2207" evidence="4">
    <location>
        <begin position="38"/>
        <end position="233"/>
    </location>
</feature>
<evidence type="ECO:0000313" key="6">
    <source>
        <dbReference type="EMBL" id="SSA43139.1"/>
    </source>
</evidence>
<sequence length="621" mass="64735">MTAARRTASLLVLALLGVAALTLLVAPPARADDSVGHIARLDVGAVVEADGGTVRVEVDLTYDFGDDEAHGPFLVLAELQEIADDPDRYRRLTVDDVTAESPTGAPADLRVEHDGGAVQLYIGDEDVEVTGVHDYRVTYTVDGLPTPRVAGEDGTVRDELYWNVVAPGGFDVPIEDVTVTVTGPVPPEASACYVGRTGSDTACDGAGETRGERVDFAQERLDEGEGLSVAVGWPAGTLVDAEPVYEPRRTWTNTMQLGPLTGGAAGAATVLGAGAAVVVASRRGRDKTYLALTPGLAPADGQAGTVGPVRRRQPVAVRFTPPDDVRPGEVGTLHDEVADPDDVSATLVDLAVRGYLRIEEVAPEKADDDVSDWRLVPLRDWAGEVEAYERALLDALLPDGEPVALSEVAEEYAAVVGATQEALYRTVTEHGWFAGDPSAVRNRWLVGGLGLVGLGVLVTLALVLLRWPAVLGVPLLVVGIVVAAASSAAPARTARGTAVLAQTLGFRQYLATAEAEQIRFEEGQDIFSRYLPYAIVFGLTERWAQILADVAAQGRHVESPGWYVPLAVGHGWWTQPAVFATSVGAFAAAASSAVTSAGASSSPGMSGSVGGGAGGMGGGSW</sequence>
<dbReference type="InterPro" id="IPR048389">
    <property type="entry name" value="YciQ-like_C"/>
</dbReference>
<dbReference type="Proteomes" id="UP000250222">
    <property type="component" value="Unassembled WGS sequence"/>
</dbReference>
<evidence type="ECO:0000256" key="2">
    <source>
        <dbReference type="SAM" id="Phobius"/>
    </source>
</evidence>
<gene>
    <name evidence="6" type="ORF">SAMN05216184_10737</name>
</gene>
<feature type="transmembrane region" description="Helical" evidence="2">
    <location>
        <begin position="471"/>
        <end position="489"/>
    </location>
</feature>
<feature type="compositionally biased region" description="Gly residues" evidence="1">
    <location>
        <begin position="607"/>
        <end position="621"/>
    </location>
</feature>
<evidence type="ECO:0000259" key="4">
    <source>
        <dbReference type="Pfam" id="PF09972"/>
    </source>
</evidence>
<name>A0A2Y9AKY4_9MICO</name>
<dbReference type="InterPro" id="IPR018702">
    <property type="entry name" value="DUF2207"/>
</dbReference>
<feature type="transmembrane region" description="Helical" evidence="2">
    <location>
        <begin position="444"/>
        <end position="465"/>
    </location>
</feature>
<keyword evidence="2" id="KW-0472">Membrane</keyword>
<organism evidence="6 7">
    <name type="scientific">Georgenia satyanarayanai</name>
    <dbReference type="NCBI Taxonomy" id="860221"/>
    <lineage>
        <taxon>Bacteria</taxon>
        <taxon>Bacillati</taxon>
        <taxon>Actinomycetota</taxon>
        <taxon>Actinomycetes</taxon>
        <taxon>Micrococcales</taxon>
        <taxon>Bogoriellaceae</taxon>
        <taxon>Georgenia</taxon>
    </lineage>
</organism>
<protein>
    <submittedName>
        <fullName evidence="6">Predicted membrane protein</fullName>
    </submittedName>
</protein>
<evidence type="ECO:0000256" key="1">
    <source>
        <dbReference type="SAM" id="MobiDB-lite"/>
    </source>
</evidence>
<dbReference type="AlphaFoldDB" id="A0A2Y9AKY4"/>
<feature type="region of interest" description="Disordered" evidence="1">
    <location>
        <begin position="596"/>
        <end position="621"/>
    </location>
</feature>
<proteinExistence type="predicted"/>
<feature type="domain" description="Predicted membrane protein YciQ-like C-terminal" evidence="5">
    <location>
        <begin position="320"/>
        <end position="545"/>
    </location>
</feature>
<feature type="chain" id="PRO_5030061898" evidence="3">
    <location>
        <begin position="32"/>
        <end position="621"/>
    </location>
</feature>
<dbReference type="OrthoDB" id="143710at2"/>
<feature type="compositionally biased region" description="Low complexity" evidence="1">
    <location>
        <begin position="596"/>
        <end position="606"/>
    </location>
</feature>
<evidence type="ECO:0000259" key="5">
    <source>
        <dbReference type="Pfam" id="PF20990"/>
    </source>
</evidence>
<dbReference type="Pfam" id="PF09972">
    <property type="entry name" value="DUF2207"/>
    <property type="match status" value="1"/>
</dbReference>
<keyword evidence="2" id="KW-1133">Transmembrane helix</keyword>
<keyword evidence="3" id="KW-0732">Signal</keyword>
<dbReference type="Pfam" id="PF20990">
    <property type="entry name" value="DUF2207_C"/>
    <property type="match status" value="1"/>
</dbReference>
<dbReference type="RefSeq" id="WP_110852630.1">
    <property type="nucleotide sequence ID" value="NZ_QKLZ01000007.1"/>
</dbReference>
<keyword evidence="7" id="KW-1185">Reference proteome</keyword>
<evidence type="ECO:0000313" key="7">
    <source>
        <dbReference type="Proteomes" id="UP000250222"/>
    </source>
</evidence>
<reference evidence="6 7" key="1">
    <citation type="submission" date="2016-10" db="EMBL/GenBank/DDBJ databases">
        <authorList>
            <person name="Cai Z."/>
        </authorList>
    </citation>
    <scope>NUCLEOTIDE SEQUENCE [LARGE SCALE GENOMIC DNA]</scope>
    <source>
        <strain evidence="6 7">CGMCC 1.10826</strain>
    </source>
</reference>
<keyword evidence="2" id="KW-0812">Transmembrane</keyword>
<feature type="transmembrane region" description="Helical" evidence="2">
    <location>
        <begin position="257"/>
        <end position="280"/>
    </location>
</feature>
<feature type="signal peptide" evidence="3">
    <location>
        <begin position="1"/>
        <end position="31"/>
    </location>
</feature>
<evidence type="ECO:0000256" key="3">
    <source>
        <dbReference type="SAM" id="SignalP"/>
    </source>
</evidence>
<dbReference type="EMBL" id="UETB01000007">
    <property type="protein sequence ID" value="SSA43139.1"/>
    <property type="molecule type" value="Genomic_DNA"/>
</dbReference>
<accession>A0A2Y9AKY4</accession>